<dbReference type="Pfam" id="PF14214">
    <property type="entry name" value="Helitron_like_N"/>
    <property type="match status" value="1"/>
</dbReference>
<protein>
    <submittedName>
        <fullName evidence="3 4">Uncharacterized protein isoform X2</fullName>
    </submittedName>
</protein>
<organism evidence="2 3">
    <name type="scientific">Coffea arabica</name>
    <name type="common">Arabian coffee</name>
    <dbReference type="NCBI Taxonomy" id="13443"/>
    <lineage>
        <taxon>Eukaryota</taxon>
        <taxon>Viridiplantae</taxon>
        <taxon>Streptophyta</taxon>
        <taxon>Embryophyta</taxon>
        <taxon>Tracheophyta</taxon>
        <taxon>Spermatophyta</taxon>
        <taxon>Magnoliopsida</taxon>
        <taxon>eudicotyledons</taxon>
        <taxon>Gunneridae</taxon>
        <taxon>Pentapetalae</taxon>
        <taxon>asterids</taxon>
        <taxon>lamiids</taxon>
        <taxon>Gentianales</taxon>
        <taxon>Rubiaceae</taxon>
        <taxon>Ixoroideae</taxon>
        <taxon>Gardenieae complex</taxon>
        <taxon>Bertiereae - Coffeeae clade</taxon>
        <taxon>Coffeeae</taxon>
        <taxon>Coffea</taxon>
    </lineage>
</organism>
<evidence type="ECO:0000313" key="4">
    <source>
        <dbReference type="RefSeq" id="XP_071930172.1"/>
    </source>
</evidence>
<dbReference type="InterPro" id="IPR025476">
    <property type="entry name" value="Helitron_helicase-like"/>
</dbReference>
<dbReference type="Proteomes" id="UP001652660">
    <property type="component" value="Chromosome 2c"/>
</dbReference>
<feature type="domain" description="Helitron helicase-like" evidence="1">
    <location>
        <begin position="286"/>
        <end position="467"/>
    </location>
</feature>
<accession>A0ABM4WEE5</accession>
<keyword evidence="2" id="KW-1185">Reference proteome</keyword>
<dbReference type="RefSeq" id="XP_071930172.1">
    <property type="nucleotide sequence ID" value="XM_072074071.1"/>
</dbReference>
<proteinExistence type="predicted"/>
<dbReference type="RefSeq" id="XP_071930171.1">
    <property type="nucleotide sequence ID" value="XM_072074070.1"/>
</dbReference>
<sequence length="608" mass="70980">MEPPRFCCASGEIRLAPTKMADKLVQLYKANTPESKEFRQCIRSYNNMFAFTSLGVHYNKELSKRNHGIYTFRVQGQIYHFINSLVPSEDEKASNLQLYFYDTEHELANRMAISSKFRESIVEQLRSILHENPYSAFIRSLAELQDLDRYRIFLKSDPGFDQRVYNAPTVSQVAAIWSESDLNDTQTSKNIEISTKTGSKKIVKQYYGCYDALQYPLIYARGETGWHPGILRKTKADILDRPNQTCSEENLLPLHQSTNIDQIIDAEEKAVKQKKKRRPTVSCREYYAYKFQIRNGDQSNLLHISRLLQQYSVDTYVKLETSRLEFYRSRQNKLRTEAYQGLLATTANGETNGANVGKRIILPASFIGGPRDMHRRYMDAMELVQRYGKPDIFLTITCNPSWPEIKQHLGENDETQNRPDLIARVFRAKIEQLKEDLLKKHIFGQVAAYTYVIEFQKRGLPHAHFLIILKDKWKMHSPEEYDRIVSAELPDRIRSPYIFSLVVKHMLHGPCGSLNPKSPCMRQNKKCKNNYPKDFCDFTKHGKSSYPLYRRRDDGNSVMIRDHQLDNRWIIHYNAYLLAKYDCHINVEVCSAIEAVKYIYKYIYKGHD</sequence>
<evidence type="ECO:0000313" key="3">
    <source>
        <dbReference type="RefSeq" id="XP_071930171.1"/>
    </source>
</evidence>
<reference evidence="3 4" key="1">
    <citation type="submission" date="2025-05" db="UniProtKB">
        <authorList>
            <consortium name="RefSeq"/>
        </authorList>
    </citation>
    <scope>IDENTIFICATION</scope>
    <source>
        <tissue evidence="3 4">Leaves</tissue>
    </source>
</reference>
<dbReference type="PANTHER" id="PTHR45786">
    <property type="entry name" value="DNA BINDING PROTEIN-LIKE"/>
    <property type="match status" value="1"/>
</dbReference>
<dbReference type="GeneID" id="113723809"/>
<evidence type="ECO:0000259" key="1">
    <source>
        <dbReference type="Pfam" id="PF14214"/>
    </source>
</evidence>
<gene>
    <name evidence="3 4" type="primary">LOC113723809</name>
</gene>
<dbReference type="PANTHER" id="PTHR45786:SF74">
    <property type="entry name" value="ATP-DEPENDENT DNA HELICASE"/>
    <property type="match status" value="1"/>
</dbReference>
<name>A0ABM4WEE5_COFAR</name>
<evidence type="ECO:0000313" key="2">
    <source>
        <dbReference type="Proteomes" id="UP001652660"/>
    </source>
</evidence>